<dbReference type="PANTHER" id="PTHR43201:SF8">
    <property type="entry name" value="ACYL-COA SYNTHETASE FAMILY MEMBER 3"/>
    <property type="match status" value="1"/>
</dbReference>
<dbReference type="AlphaFoldDB" id="A0A2Z4JTX1"/>
<protein>
    <submittedName>
        <fullName evidence="4">Uncharacterized protein</fullName>
    </submittedName>
</protein>
<feature type="domain" description="AMP-dependent synthetase/ligase" evidence="2">
    <location>
        <begin position="114"/>
        <end position="278"/>
    </location>
</feature>
<dbReference type="RefSeq" id="WP_112294927.1">
    <property type="nucleotide sequence ID" value="NZ_CBCSBS010000002.1"/>
</dbReference>
<organism evidence="4 5">
    <name type="scientific">Polynucleobacter paneuropaeus</name>
    <dbReference type="NCBI Taxonomy" id="2527775"/>
    <lineage>
        <taxon>Bacteria</taxon>
        <taxon>Pseudomonadati</taxon>
        <taxon>Pseudomonadota</taxon>
        <taxon>Betaproteobacteria</taxon>
        <taxon>Burkholderiales</taxon>
        <taxon>Burkholderiaceae</taxon>
        <taxon>Polynucleobacter</taxon>
    </lineage>
</organism>
<proteinExistence type="inferred from homology"/>
<dbReference type="InterPro" id="IPR042099">
    <property type="entry name" value="ANL_N_sf"/>
</dbReference>
<dbReference type="SUPFAM" id="SSF54637">
    <property type="entry name" value="Thioesterase/thiol ester dehydrase-isomerase"/>
    <property type="match status" value="1"/>
</dbReference>
<dbReference type="Pfam" id="PF00501">
    <property type="entry name" value="AMP-binding"/>
    <property type="match status" value="1"/>
</dbReference>
<dbReference type="InterPro" id="IPR054545">
    <property type="entry name" value="ApeI-like"/>
</dbReference>
<gene>
    <name evidence="4" type="ORF">Pas1_07500</name>
</gene>
<reference evidence="5" key="1">
    <citation type="submission" date="2018-06" db="EMBL/GenBank/DDBJ databases">
        <title>Description of a new Polynucleobacter species.</title>
        <authorList>
            <person name="Hahn M.W."/>
        </authorList>
    </citation>
    <scope>NUCLEOTIDE SEQUENCE [LARGE SCALE GENOMIC DNA]</scope>
    <source>
        <strain evidence="5">MG-25-Pas1-D2</strain>
    </source>
</reference>
<evidence type="ECO:0000259" key="3">
    <source>
        <dbReference type="Pfam" id="PF22818"/>
    </source>
</evidence>
<comment type="similarity">
    <text evidence="1">Belongs to the ATP-dependent AMP-binding enzyme family.</text>
</comment>
<dbReference type="Proteomes" id="UP000248592">
    <property type="component" value="Chromosome"/>
</dbReference>
<dbReference type="PANTHER" id="PTHR43201">
    <property type="entry name" value="ACYL-COA SYNTHETASE"/>
    <property type="match status" value="1"/>
</dbReference>
<dbReference type="InterPro" id="IPR029069">
    <property type="entry name" value="HotDog_dom_sf"/>
</dbReference>
<dbReference type="EMBL" id="CP030085">
    <property type="protein sequence ID" value="AWW50236.1"/>
    <property type="molecule type" value="Genomic_DNA"/>
</dbReference>
<sequence>MLSYKLSTLLLNGHDESLITDDGVTFAKLKDDVSKARGSIKSLPNEEIALFHSDAYIFLVWLLAAWQEGRKVLVPVDKNIALSPRFSSWFKVGEFDAPDLTGWDAGNKVANKVFSEVDSNFEALGIFTSGSTGEPVCIDKTIRQLENEVDALEFTFGQEITKNVVFYRTVSHQHFFGMPFGVYWPLSRGSLLSRLAIRGGHEWHTSNPQVLITSPSFLKSIADTTSQHKNIGSGIQSIFSAGGILENTIFSTINSIAKTRVVDVYGSSETGHIAWRSSPEMSWQVQEGVEFKKPVKDVLEIKSKFCPSDDWFSTSDLARLSGNSFEILGRADRIVKIEGTRVSLSQLMGSINESNLVEDCAISDIENGRRAQLGAVLRLSPLGLKVLEVNGRLQLINSLKESLRGKVNLIAIPRRWRFVEEFPVNALGKVLKVNLDSLFLERLKTPIIVSRKAEENSIELVLDMLKSLDCFNGHFDDFPVVPGVALIEWAMRSAEVHLIKNHIFSGMSQIKFQKFIQPNQIIRLRLDFNPESMNLKYQYHNADAIYSSGILKFRSDKG</sequence>
<dbReference type="GO" id="GO:0031956">
    <property type="term" value="F:medium-chain fatty acid-CoA ligase activity"/>
    <property type="evidence" value="ECO:0007669"/>
    <property type="project" value="TreeGrafter"/>
</dbReference>
<dbReference type="Gene3D" id="3.30.300.30">
    <property type="match status" value="1"/>
</dbReference>
<dbReference type="InterPro" id="IPR000873">
    <property type="entry name" value="AMP-dep_synth/lig_dom"/>
</dbReference>
<evidence type="ECO:0000259" key="2">
    <source>
        <dbReference type="Pfam" id="PF00501"/>
    </source>
</evidence>
<name>A0A2Z4JTX1_9BURK</name>
<evidence type="ECO:0000313" key="4">
    <source>
        <dbReference type="EMBL" id="AWW50236.1"/>
    </source>
</evidence>
<accession>A0A2Z4JTX1</accession>
<dbReference type="Gene3D" id="3.40.50.12780">
    <property type="entry name" value="N-terminal domain of ligase-like"/>
    <property type="match status" value="1"/>
</dbReference>
<dbReference type="InterPro" id="IPR045851">
    <property type="entry name" value="AMP-bd_C_sf"/>
</dbReference>
<dbReference type="GO" id="GO:0006631">
    <property type="term" value="P:fatty acid metabolic process"/>
    <property type="evidence" value="ECO:0007669"/>
    <property type="project" value="TreeGrafter"/>
</dbReference>
<dbReference type="SUPFAM" id="SSF56801">
    <property type="entry name" value="Acetyl-CoA synthetase-like"/>
    <property type="match status" value="1"/>
</dbReference>
<feature type="domain" description="ApeI dehydratase-like" evidence="3">
    <location>
        <begin position="452"/>
        <end position="549"/>
    </location>
</feature>
<dbReference type="Pfam" id="PF22818">
    <property type="entry name" value="ApeI-like"/>
    <property type="match status" value="1"/>
</dbReference>
<evidence type="ECO:0000313" key="5">
    <source>
        <dbReference type="Proteomes" id="UP000248592"/>
    </source>
</evidence>
<dbReference type="Gene3D" id="3.10.129.10">
    <property type="entry name" value="Hotdog Thioesterase"/>
    <property type="match status" value="1"/>
</dbReference>
<evidence type="ECO:0000256" key="1">
    <source>
        <dbReference type="ARBA" id="ARBA00006432"/>
    </source>
</evidence>